<reference evidence="1" key="1">
    <citation type="journal article" date="2023" name="Insect Mol. Biol.">
        <title>Genome sequencing provides insights into the evolution of gene families encoding plant cell wall-degrading enzymes in longhorned beetles.</title>
        <authorList>
            <person name="Shin N.R."/>
            <person name="Okamura Y."/>
            <person name="Kirsch R."/>
            <person name="Pauchet Y."/>
        </authorList>
    </citation>
    <scope>NUCLEOTIDE SEQUENCE</scope>
    <source>
        <strain evidence="1">RBIC_L_NR</strain>
    </source>
</reference>
<proteinExistence type="predicted"/>
<dbReference type="Proteomes" id="UP001162156">
    <property type="component" value="Unassembled WGS sequence"/>
</dbReference>
<gene>
    <name evidence="1" type="ORF">NQ314_013182</name>
</gene>
<evidence type="ECO:0000313" key="1">
    <source>
        <dbReference type="EMBL" id="KAJ8934834.1"/>
    </source>
</evidence>
<name>A0AAV8X8E2_9CUCU</name>
<comment type="caution">
    <text evidence="1">The sequence shown here is derived from an EMBL/GenBank/DDBJ whole genome shotgun (WGS) entry which is preliminary data.</text>
</comment>
<organism evidence="1 2">
    <name type="scientific">Rhamnusium bicolor</name>
    <dbReference type="NCBI Taxonomy" id="1586634"/>
    <lineage>
        <taxon>Eukaryota</taxon>
        <taxon>Metazoa</taxon>
        <taxon>Ecdysozoa</taxon>
        <taxon>Arthropoda</taxon>
        <taxon>Hexapoda</taxon>
        <taxon>Insecta</taxon>
        <taxon>Pterygota</taxon>
        <taxon>Neoptera</taxon>
        <taxon>Endopterygota</taxon>
        <taxon>Coleoptera</taxon>
        <taxon>Polyphaga</taxon>
        <taxon>Cucujiformia</taxon>
        <taxon>Chrysomeloidea</taxon>
        <taxon>Cerambycidae</taxon>
        <taxon>Lepturinae</taxon>
        <taxon>Rhagiini</taxon>
        <taxon>Rhamnusium</taxon>
    </lineage>
</organism>
<evidence type="ECO:0000313" key="2">
    <source>
        <dbReference type="Proteomes" id="UP001162156"/>
    </source>
</evidence>
<dbReference type="EMBL" id="JANEYF010003658">
    <property type="protein sequence ID" value="KAJ8934834.1"/>
    <property type="molecule type" value="Genomic_DNA"/>
</dbReference>
<accession>A0AAV8X8E2</accession>
<protein>
    <submittedName>
        <fullName evidence="1">Uncharacterized protein</fullName>
    </submittedName>
</protein>
<keyword evidence="2" id="KW-1185">Reference proteome</keyword>
<sequence length="130" mass="15215">MYVSQKQKKGLALVMLQEQDSLEEEIEILSAIHCRTRKSVSKLFQNTLREGAFKLLIYRHLLDDEVKFKAYFRFTRRQFSFLVNLIKEDLTVAAYNRVKNPISPAEKLAVTLRCVLTETAYYFFVVLGTQ</sequence>
<dbReference type="AlphaFoldDB" id="A0AAV8X8E2"/>